<comment type="function">
    <text evidence="13">Transport of potassium into the cell. Likely operates as a K(+):H(+) symporter.</text>
</comment>
<comment type="subcellular location">
    <subcellularLocation>
        <location evidence="13">Cell membrane</location>
        <topology evidence="13">Multi-pass membrane protein</topology>
    </subcellularLocation>
    <subcellularLocation>
        <location evidence="1">Membrane</location>
        <topology evidence="1">Multi-pass membrane protein</topology>
    </subcellularLocation>
</comment>
<feature type="domain" description="K+ potassium transporter integral membrane" evidence="14">
    <location>
        <begin position="22"/>
        <end position="470"/>
    </location>
</feature>
<dbReference type="InterPro" id="IPR023051">
    <property type="entry name" value="Kup"/>
</dbReference>
<feature type="transmembrane region" description="Helical" evidence="13">
    <location>
        <begin position="403"/>
        <end position="425"/>
    </location>
</feature>
<dbReference type="AlphaFoldDB" id="A0A7W6LES5"/>
<keyword evidence="11 13" id="KW-0406">Ion transport</keyword>
<dbReference type="HAMAP" id="MF_01522">
    <property type="entry name" value="Kup"/>
    <property type="match status" value="1"/>
</dbReference>
<feature type="transmembrane region" description="Helical" evidence="13">
    <location>
        <begin position="18"/>
        <end position="38"/>
    </location>
</feature>
<evidence type="ECO:0000313" key="17">
    <source>
        <dbReference type="Proteomes" id="UP000519897"/>
    </source>
</evidence>
<feature type="transmembrane region" description="Helical" evidence="13">
    <location>
        <begin position="209"/>
        <end position="233"/>
    </location>
</feature>
<keyword evidence="17" id="KW-1185">Reference proteome</keyword>
<keyword evidence="7 13" id="KW-0812">Transmembrane</keyword>
<keyword evidence="12 13" id="KW-0472">Membrane</keyword>
<evidence type="ECO:0000256" key="8">
    <source>
        <dbReference type="ARBA" id="ARBA00022847"/>
    </source>
</evidence>
<keyword evidence="4 13" id="KW-1003">Cell membrane</keyword>
<keyword evidence="5" id="KW-0997">Cell inner membrane</keyword>
<feature type="transmembrane region" description="Helical" evidence="13">
    <location>
        <begin position="345"/>
        <end position="365"/>
    </location>
</feature>
<gene>
    <name evidence="13" type="primary">kup</name>
    <name evidence="16" type="ORF">GGQ72_001544</name>
</gene>
<comment type="similarity">
    <text evidence="2 13">Belongs to the HAK/KUP transporter (TC 2.A.72) family.</text>
</comment>
<feature type="transmembrane region" description="Helical" evidence="13">
    <location>
        <begin position="253"/>
        <end position="273"/>
    </location>
</feature>
<comment type="caution">
    <text evidence="16">The sequence shown here is derived from an EMBL/GenBank/DDBJ whole genome shotgun (WGS) entry which is preliminary data.</text>
</comment>
<evidence type="ECO:0000256" key="1">
    <source>
        <dbReference type="ARBA" id="ARBA00004141"/>
    </source>
</evidence>
<evidence type="ECO:0000256" key="5">
    <source>
        <dbReference type="ARBA" id="ARBA00022519"/>
    </source>
</evidence>
<evidence type="ECO:0000313" key="16">
    <source>
        <dbReference type="EMBL" id="MBB4143045.1"/>
    </source>
</evidence>
<evidence type="ECO:0000256" key="11">
    <source>
        <dbReference type="ARBA" id="ARBA00023065"/>
    </source>
</evidence>
<evidence type="ECO:0000259" key="14">
    <source>
        <dbReference type="Pfam" id="PF02705"/>
    </source>
</evidence>
<comment type="catalytic activity">
    <reaction evidence="13">
        <text>K(+)(in) + H(+)(in) = K(+)(out) + H(+)(out)</text>
        <dbReference type="Rhea" id="RHEA:28490"/>
        <dbReference type="ChEBI" id="CHEBI:15378"/>
        <dbReference type="ChEBI" id="CHEBI:29103"/>
    </reaction>
</comment>
<feature type="transmembrane region" description="Helical" evidence="13">
    <location>
        <begin position="177"/>
        <end position="197"/>
    </location>
</feature>
<keyword evidence="10 13" id="KW-1133">Transmembrane helix</keyword>
<keyword evidence="6 13" id="KW-0633">Potassium transport</keyword>
<evidence type="ECO:0000256" key="2">
    <source>
        <dbReference type="ARBA" id="ARBA00007019"/>
    </source>
</evidence>
<feature type="transmembrane region" description="Helical" evidence="13">
    <location>
        <begin position="431"/>
        <end position="448"/>
    </location>
</feature>
<reference evidence="16 17" key="1">
    <citation type="submission" date="2020-08" db="EMBL/GenBank/DDBJ databases">
        <title>Genomic Encyclopedia of Type Strains, Phase IV (KMG-IV): sequencing the most valuable type-strain genomes for metagenomic binning, comparative biology and taxonomic classification.</title>
        <authorList>
            <person name="Goeker M."/>
        </authorList>
    </citation>
    <scope>NUCLEOTIDE SEQUENCE [LARGE SCALE GENOMIC DNA]</scope>
    <source>
        <strain evidence="16 17">DSM 29514</strain>
    </source>
</reference>
<name>A0A7W6LES5_9HYPH</name>
<evidence type="ECO:0000256" key="4">
    <source>
        <dbReference type="ARBA" id="ARBA00022475"/>
    </source>
</evidence>
<evidence type="ECO:0000256" key="12">
    <source>
        <dbReference type="ARBA" id="ARBA00023136"/>
    </source>
</evidence>
<protein>
    <recommendedName>
        <fullName evidence="13">Probable potassium transport system protein Kup</fullName>
    </recommendedName>
</protein>
<feature type="transmembrane region" description="Helical" evidence="13">
    <location>
        <begin position="108"/>
        <end position="127"/>
    </location>
</feature>
<dbReference type="GO" id="GO:0015293">
    <property type="term" value="F:symporter activity"/>
    <property type="evidence" value="ECO:0007669"/>
    <property type="project" value="UniProtKB-UniRule"/>
</dbReference>
<evidence type="ECO:0000256" key="9">
    <source>
        <dbReference type="ARBA" id="ARBA00022958"/>
    </source>
</evidence>
<evidence type="ECO:0000256" key="3">
    <source>
        <dbReference type="ARBA" id="ARBA00022448"/>
    </source>
</evidence>
<keyword evidence="9 13" id="KW-0630">Potassium</keyword>
<evidence type="ECO:0000256" key="7">
    <source>
        <dbReference type="ARBA" id="ARBA00022692"/>
    </source>
</evidence>
<feature type="transmembrane region" description="Helical" evidence="13">
    <location>
        <begin position="58"/>
        <end position="79"/>
    </location>
</feature>
<dbReference type="Pfam" id="PF22776">
    <property type="entry name" value="K_trans_C"/>
    <property type="match status" value="1"/>
</dbReference>
<dbReference type="GO" id="GO:0005886">
    <property type="term" value="C:plasma membrane"/>
    <property type="evidence" value="ECO:0007669"/>
    <property type="project" value="UniProtKB-SubCell"/>
</dbReference>
<evidence type="ECO:0000259" key="15">
    <source>
        <dbReference type="Pfam" id="PF22776"/>
    </source>
</evidence>
<accession>A0A7W6LES5</accession>
<feature type="transmembrane region" description="Helical" evidence="13">
    <location>
        <begin position="147"/>
        <end position="165"/>
    </location>
</feature>
<proteinExistence type="inferred from homology"/>
<dbReference type="InterPro" id="IPR053951">
    <property type="entry name" value="K_trans_N"/>
</dbReference>
<dbReference type="RefSeq" id="WP_062553093.1">
    <property type="nucleotide sequence ID" value="NZ_CP049250.1"/>
</dbReference>
<dbReference type="Pfam" id="PF02705">
    <property type="entry name" value="K_trans"/>
    <property type="match status" value="1"/>
</dbReference>
<keyword evidence="8 13" id="KW-0769">Symport</keyword>
<feature type="domain" description="K+ potassium transporter C-terminal" evidence="15">
    <location>
        <begin position="489"/>
        <end position="637"/>
    </location>
</feature>
<dbReference type="InterPro" id="IPR053952">
    <property type="entry name" value="K_trans_C"/>
</dbReference>
<feature type="transmembrane region" description="Helical" evidence="13">
    <location>
        <begin position="293"/>
        <end position="324"/>
    </location>
</feature>
<keyword evidence="3 13" id="KW-0813">Transport</keyword>
<evidence type="ECO:0000256" key="13">
    <source>
        <dbReference type="HAMAP-Rule" id="MF_01522"/>
    </source>
</evidence>
<dbReference type="InterPro" id="IPR003855">
    <property type="entry name" value="K+_transporter"/>
</dbReference>
<dbReference type="Proteomes" id="UP000519897">
    <property type="component" value="Unassembled WGS sequence"/>
</dbReference>
<dbReference type="PANTHER" id="PTHR30540:SF79">
    <property type="entry name" value="LOW AFFINITY POTASSIUM TRANSPORT SYSTEM PROTEIN KUP"/>
    <property type="match status" value="1"/>
</dbReference>
<dbReference type="PANTHER" id="PTHR30540">
    <property type="entry name" value="OSMOTIC STRESS POTASSIUM TRANSPORTER"/>
    <property type="match status" value="1"/>
</dbReference>
<dbReference type="GO" id="GO:0015079">
    <property type="term" value="F:potassium ion transmembrane transporter activity"/>
    <property type="evidence" value="ECO:0007669"/>
    <property type="project" value="UniProtKB-UniRule"/>
</dbReference>
<evidence type="ECO:0000256" key="6">
    <source>
        <dbReference type="ARBA" id="ARBA00022538"/>
    </source>
</evidence>
<sequence length="637" mass="69444">MSHETEAQVHDDKSLKHMLALTLGSIGVVYGDIGTSPLYAFREALRPVSADGLTNVEIISIISLMIWTLTIIVTIKYVLFLLRADNDGEGGTLSLLAMLIKTAGGNKMVLIILGLIGAALFLGDAMITPALSVLSAVEGLKLVTPAFDEWVLPISIVILIGLFAIQSQGTAKVSRFFGPITALWFIAMGLGGVLHISDDLSILYAFNPVYAVTFLFNEGFLGIVVLGAVFLTVTGAEALYADLGHFGRRPIQWAWFVLVFPALTLNYLGQGALVMQNPEAASNPFYLMFPSWALLPMVLLATAATIIASQAVITGGFSLVRQAIHLGYLPRMQILFTSETNTGQIFLPAVNLVLLIGVLALVLGFESSDALATAYGISVTGAMVVTTLMAFEFVRARWRWPRWVAALALAPLLALEVVFLGANLLKIHDGGYVPVMMAAGFTIIMWTWKRGTLILGEKTKRIDVPLTSFATSIEKSIENKSKHAPVSVPGTAIFLTSDPESAPAALMHNLKHNHVLHERNVILTIRTVNKPRVAQENSFSVEKLNERFTLIELRYGFMQSHNVSQALGYLRKCGIKFDIMSTSFYLGRRKLVPDAESGMPMWQDRLFIGLANTATDPSDYFHLPANRVVELGSHVII</sequence>
<organism evidence="16 17">
    <name type="scientific">Rhizobium rhizoryzae</name>
    <dbReference type="NCBI Taxonomy" id="451876"/>
    <lineage>
        <taxon>Bacteria</taxon>
        <taxon>Pseudomonadati</taxon>
        <taxon>Pseudomonadota</taxon>
        <taxon>Alphaproteobacteria</taxon>
        <taxon>Hyphomicrobiales</taxon>
        <taxon>Rhizobiaceae</taxon>
        <taxon>Rhizobium/Agrobacterium group</taxon>
        <taxon>Rhizobium</taxon>
    </lineage>
</organism>
<dbReference type="EMBL" id="JACIEC010000001">
    <property type="protein sequence ID" value="MBB4143045.1"/>
    <property type="molecule type" value="Genomic_DNA"/>
</dbReference>
<evidence type="ECO:0000256" key="10">
    <source>
        <dbReference type="ARBA" id="ARBA00022989"/>
    </source>
</evidence>
<feature type="transmembrane region" description="Helical" evidence="13">
    <location>
        <begin position="371"/>
        <end position="391"/>
    </location>
</feature>